<dbReference type="OrthoDB" id="10624910at2759"/>
<evidence type="ECO:0000313" key="1">
    <source>
        <dbReference type="EMBL" id="OAT06185.1"/>
    </source>
</evidence>
<reference evidence="2" key="1">
    <citation type="journal article" date="2015" name="PLoS Genet.">
        <title>The dynamic genome and transcriptome of the human fungal pathogen Blastomyces and close relative Emmonsia.</title>
        <authorList>
            <person name="Munoz J.F."/>
            <person name="Gauthier G.M."/>
            <person name="Desjardins C.A."/>
            <person name="Gallo J.E."/>
            <person name="Holder J."/>
            <person name="Sullivan T.D."/>
            <person name="Marty A.J."/>
            <person name="Carmen J.C."/>
            <person name="Chen Z."/>
            <person name="Ding L."/>
            <person name="Gujja S."/>
            <person name="Magrini V."/>
            <person name="Misas E."/>
            <person name="Mitreva M."/>
            <person name="Priest M."/>
            <person name="Saif S."/>
            <person name="Whiston E.A."/>
            <person name="Young S."/>
            <person name="Zeng Q."/>
            <person name="Goldman W.E."/>
            <person name="Mardis E.R."/>
            <person name="Taylor J.W."/>
            <person name="McEwen J.G."/>
            <person name="Clay O.K."/>
            <person name="Klein B.S."/>
            <person name="Cuomo C.A."/>
        </authorList>
    </citation>
    <scope>NUCLEOTIDE SEQUENCE [LARGE SCALE GENOMIC DNA]</scope>
    <source>
        <strain evidence="2">SLH14081</strain>
    </source>
</reference>
<accession>A0A179UDU1</accession>
<dbReference type="Proteomes" id="UP000002038">
    <property type="component" value="Unassembled WGS sequence"/>
</dbReference>
<dbReference type="EMBL" id="GG657450">
    <property type="protein sequence ID" value="OAT06185.1"/>
    <property type="molecule type" value="Genomic_DNA"/>
</dbReference>
<dbReference type="GeneID" id="8506266"/>
<keyword evidence="2" id="KW-1185">Reference proteome</keyword>
<dbReference type="VEuPathDB" id="FungiDB:BDBG_02449"/>
<gene>
    <name evidence="1" type="ORF">BDBG_02449</name>
</gene>
<sequence length="169" mass="19048">MVMNKKRGKGKREERGSLPCTVCVSRHWLLGYELVPLHLRVLLFRSQKNSKKPTGGKKKQERVIQGILQLGQHWTGGNGCWQQQDPGGQKPTSLVYHGVGDPVERYLRKVAWEEQRFTTNRLPSEKIMLARSGGGTGEETLDSSATLLCRNGLPFDMIFNNNSITMVIQ</sequence>
<name>A0A179UDU1_BLAGS</name>
<evidence type="ECO:0000313" key="2">
    <source>
        <dbReference type="Proteomes" id="UP000002038"/>
    </source>
</evidence>
<proteinExistence type="predicted"/>
<dbReference type="RefSeq" id="XP_031577085.1">
    <property type="nucleotide sequence ID" value="XM_031720793.1"/>
</dbReference>
<protein>
    <submittedName>
        <fullName evidence="1">Uncharacterized protein</fullName>
    </submittedName>
</protein>
<dbReference type="AlphaFoldDB" id="A0A179UDU1"/>
<organism evidence="1 2">
    <name type="scientific">Blastomyces gilchristii (strain SLH14081)</name>
    <name type="common">Blastomyces dermatitidis</name>
    <dbReference type="NCBI Taxonomy" id="559298"/>
    <lineage>
        <taxon>Eukaryota</taxon>
        <taxon>Fungi</taxon>
        <taxon>Dikarya</taxon>
        <taxon>Ascomycota</taxon>
        <taxon>Pezizomycotina</taxon>
        <taxon>Eurotiomycetes</taxon>
        <taxon>Eurotiomycetidae</taxon>
        <taxon>Onygenales</taxon>
        <taxon>Ajellomycetaceae</taxon>
        <taxon>Blastomyces</taxon>
    </lineage>
</organism>